<evidence type="ECO:0000313" key="4">
    <source>
        <dbReference type="Proteomes" id="UP001190926"/>
    </source>
</evidence>
<feature type="region of interest" description="Disordered" evidence="1">
    <location>
        <begin position="63"/>
        <end position="87"/>
    </location>
</feature>
<gene>
    <name evidence="3" type="ORF">C2S53_018955</name>
</gene>
<dbReference type="EMBL" id="SDAM02003290">
    <property type="protein sequence ID" value="KAH6820770.1"/>
    <property type="molecule type" value="Genomic_DNA"/>
</dbReference>
<name>A0AAD4IT61_PERFH</name>
<sequence>MAIWISDLSMVVVLGVYVIVSEQRKESGMKGVVRARHRGVAAAGEAGRAVLPHHLPQVVVLRDTSSPHRPPPEREAVGGSASHSAQL</sequence>
<feature type="signal peptide" evidence="2">
    <location>
        <begin position="1"/>
        <end position="15"/>
    </location>
</feature>
<dbReference type="Proteomes" id="UP001190926">
    <property type="component" value="Unassembled WGS sequence"/>
</dbReference>
<proteinExistence type="predicted"/>
<reference evidence="3 4" key="1">
    <citation type="journal article" date="2021" name="Nat. Commun.">
        <title>Incipient diploidization of the medicinal plant Perilla within 10,000 years.</title>
        <authorList>
            <person name="Zhang Y."/>
            <person name="Shen Q."/>
            <person name="Leng L."/>
            <person name="Zhang D."/>
            <person name="Chen S."/>
            <person name="Shi Y."/>
            <person name="Ning Z."/>
            <person name="Chen S."/>
        </authorList>
    </citation>
    <scope>NUCLEOTIDE SEQUENCE [LARGE SCALE GENOMIC DNA]</scope>
    <source>
        <strain evidence="4">cv. PC099</strain>
    </source>
</reference>
<evidence type="ECO:0000313" key="3">
    <source>
        <dbReference type="EMBL" id="KAH6820770.1"/>
    </source>
</evidence>
<protein>
    <submittedName>
        <fullName evidence="3">Uncharacterized protein</fullName>
    </submittedName>
</protein>
<accession>A0AAD4IT61</accession>
<comment type="caution">
    <text evidence="3">The sequence shown here is derived from an EMBL/GenBank/DDBJ whole genome shotgun (WGS) entry which is preliminary data.</text>
</comment>
<evidence type="ECO:0000256" key="2">
    <source>
        <dbReference type="SAM" id="SignalP"/>
    </source>
</evidence>
<evidence type="ECO:0000256" key="1">
    <source>
        <dbReference type="SAM" id="MobiDB-lite"/>
    </source>
</evidence>
<organism evidence="3 4">
    <name type="scientific">Perilla frutescens var. hirtella</name>
    <name type="common">Perilla citriodora</name>
    <name type="synonym">Perilla setoyensis</name>
    <dbReference type="NCBI Taxonomy" id="608512"/>
    <lineage>
        <taxon>Eukaryota</taxon>
        <taxon>Viridiplantae</taxon>
        <taxon>Streptophyta</taxon>
        <taxon>Embryophyta</taxon>
        <taxon>Tracheophyta</taxon>
        <taxon>Spermatophyta</taxon>
        <taxon>Magnoliopsida</taxon>
        <taxon>eudicotyledons</taxon>
        <taxon>Gunneridae</taxon>
        <taxon>Pentapetalae</taxon>
        <taxon>asterids</taxon>
        <taxon>lamiids</taxon>
        <taxon>Lamiales</taxon>
        <taxon>Lamiaceae</taxon>
        <taxon>Nepetoideae</taxon>
        <taxon>Elsholtzieae</taxon>
        <taxon>Perilla</taxon>
    </lineage>
</organism>
<keyword evidence="2" id="KW-0732">Signal</keyword>
<dbReference type="AlphaFoldDB" id="A0AAD4IT61"/>
<keyword evidence="4" id="KW-1185">Reference proteome</keyword>
<feature type="chain" id="PRO_5042056202" evidence="2">
    <location>
        <begin position="16"/>
        <end position="87"/>
    </location>
</feature>